<reference evidence="2 3" key="1">
    <citation type="submission" date="2017-06" db="EMBL/GenBank/DDBJ databases">
        <title>Ant-infecting Ophiocordyceps genomes reveal a high diversity of potential behavioral manipulation genes and a possible major role for enterotoxins.</title>
        <authorList>
            <person name="De Bekker C."/>
            <person name="Evans H.C."/>
            <person name="Brachmann A."/>
            <person name="Hughes D.P."/>
        </authorList>
    </citation>
    <scope>NUCLEOTIDE SEQUENCE [LARGE SCALE GENOMIC DNA]</scope>
    <source>
        <strain evidence="2 3">Map16</strain>
    </source>
</reference>
<feature type="compositionally biased region" description="Basic and acidic residues" evidence="1">
    <location>
        <begin position="85"/>
        <end position="105"/>
    </location>
</feature>
<feature type="region of interest" description="Disordered" evidence="1">
    <location>
        <begin position="15"/>
        <end position="136"/>
    </location>
</feature>
<accession>A0A2C5Z0D7</accession>
<evidence type="ECO:0000313" key="3">
    <source>
        <dbReference type="Proteomes" id="UP000226431"/>
    </source>
</evidence>
<dbReference type="Proteomes" id="UP000226431">
    <property type="component" value="Unassembled WGS sequence"/>
</dbReference>
<gene>
    <name evidence="2" type="ORF">CDD80_3797</name>
</gene>
<dbReference type="AlphaFoldDB" id="A0A2C5Z0D7"/>
<sequence>MTALRRPDLFCRWEEDEAETSSTGTLSRDVQRGGLTGGSTVAVQADNGIVVQVAGLPRASAPNKPHHPLENGSPASRHPAPPQDDLSKTPNEQRRPKEKKKEATRSKGRCQTRHQAAQTDETNGLPPPERRTPAMSVETVLAQLPRNQGIRCQPGPGSGVNAVVAVGCAKAAIPCEA</sequence>
<dbReference type="EMBL" id="NJES01000340">
    <property type="protein sequence ID" value="PHH73486.1"/>
    <property type="molecule type" value="Genomic_DNA"/>
</dbReference>
<proteinExistence type="predicted"/>
<evidence type="ECO:0000256" key="1">
    <source>
        <dbReference type="SAM" id="MobiDB-lite"/>
    </source>
</evidence>
<comment type="caution">
    <text evidence="2">The sequence shown here is derived from an EMBL/GenBank/DDBJ whole genome shotgun (WGS) entry which is preliminary data.</text>
</comment>
<protein>
    <submittedName>
        <fullName evidence="2">Uncharacterized protein</fullName>
    </submittedName>
</protein>
<organism evidence="2 3">
    <name type="scientific">Ophiocordyceps camponoti-rufipedis</name>
    <dbReference type="NCBI Taxonomy" id="2004952"/>
    <lineage>
        <taxon>Eukaryota</taxon>
        <taxon>Fungi</taxon>
        <taxon>Dikarya</taxon>
        <taxon>Ascomycota</taxon>
        <taxon>Pezizomycotina</taxon>
        <taxon>Sordariomycetes</taxon>
        <taxon>Hypocreomycetidae</taxon>
        <taxon>Hypocreales</taxon>
        <taxon>Ophiocordycipitaceae</taxon>
        <taxon>Ophiocordyceps</taxon>
    </lineage>
</organism>
<feature type="compositionally biased region" description="Polar residues" evidence="1">
    <location>
        <begin position="113"/>
        <end position="122"/>
    </location>
</feature>
<keyword evidence="3" id="KW-1185">Reference proteome</keyword>
<evidence type="ECO:0000313" key="2">
    <source>
        <dbReference type="EMBL" id="PHH73486.1"/>
    </source>
</evidence>
<name>A0A2C5Z0D7_9HYPO</name>